<reference evidence="1 3" key="1">
    <citation type="journal article" date="2017" name="Nature">
        <title>The sunflower genome provides insights into oil metabolism, flowering and Asterid evolution.</title>
        <authorList>
            <person name="Badouin H."/>
            <person name="Gouzy J."/>
            <person name="Grassa C.J."/>
            <person name="Murat F."/>
            <person name="Staton S.E."/>
            <person name="Cottret L."/>
            <person name="Lelandais-Briere C."/>
            <person name="Owens G.L."/>
            <person name="Carrere S."/>
            <person name="Mayjonade B."/>
            <person name="Legrand L."/>
            <person name="Gill N."/>
            <person name="Kane N.C."/>
            <person name="Bowers J.E."/>
            <person name="Hubner S."/>
            <person name="Bellec A."/>
            <person name="Berard A."/>
            <person name="Berges H."/>
            <person name="Blanchet N."/>
            <person name="Boniface M.C."/>
            <person name="Brunel D."/>
            <person name="Catrice O."/>
            <person name="Chaidir N."/>
            <person name="Claudel C."/>
            <person name="Donnadieu C."/>
            <person name="Faraut T."/>
            <person name="Fievet G."/>
            <person name="Helmstetter N."/>
            <person name="King M."/>
            <person name="Knapp S.J."/>
            <person name="Lai Z."/>
            <person name="Le Paslier M.C."/>
            <person name="Lippi Y."/>
            <person name="Lorenzon L."/>
            <person name="Mandel J.R."/>
            <person name="Marage G."/>
            <person name="Marchand G."/>
            <person name="Marquand E."/>
            <person name="Bret-Mestries E."/>
            <person name="Morien E."/>
            <person name="Nambeesan S."/>
            <person name="Nguyen T."/>
            <person name="Pegot-Espagnet P."/>
            <person name="Pouilly N."/>
            <person name="Raftis F."/>
            <person name="Sallet E."/>
            <person name="Schiex T."/>
            <person name="Thomas J."/>
            <person name="Vandecasteele C."/>
            <person name="Vares D."/>
            <person name="Vear F."/>
            <person name="Vautrin S."/>
            <person name="Crespi M."/>
            <person name="Mangin B."/>
            <person name="Burke J.M."/>
            <person name="Salse J."/>
            <person name="Munos S."/>
            <person name="Vincourt P."/>
            <person name="Rieseberg L.H."/>
            <person name="Langlade N.B."/>
        </authorList>
    </citation>
    <scope>NUCLEOTIDE SEQUENCE [LARGE SCALE GENOMIC DNA]</scope>
    <source>
        <strain evidence="3">cv. SF193</strain>
        <tissue evidence="1">Leaves</tissue>
    </source>
</reference>
<accession>A0A251UZ06</accession>
<dbReference type="Proteomes" id="UP000215914">
    <property type="component" value="Chromosome 4"/>
</dbReference>
<organism evidence="2 3">
    <name type="scientific">Helianthus annuus</name>
    <name type="common">Common sunflower</name>
    <dbReference type="NCBI Taxonomy" id="4232"/>
    <lineage>
        <taxon>Eukaryota</taxon>
        <taxon>Viridiplantae</taxon>
        <taxon>Streptophyta</taxon>
        <taxon>Embryophyta</taxon>
        <taxon>Tracheophyta</taxon>
        <taxon>Spermatophyta</taxon>
        <taxon>Magnoliopsida</taxon>
        <taxon>eudicotyledons</taxon>
        <taxon>Gunneridae</taxon>
        <taxon>Pentapetalae</taxon>
        <taxon>asterids</taxon>
        <taxon>campanulids</taxon>
        <taxon>Asterales</taxon>
        <taxon>Asteraceae</taxon>
        <taxon>Asteroideae</taxon>
        <taxon>Heliantheae alliance</taxon>
        <taxon>Heliantheae</taxon>
        <taxon>Helianthus</taxon>
    </lineage>
</organism>
<evidence type="ECO:0000313" key="3">
    <source>
        <dbReference type="Proteomes" id="UP000215914"/>
    </source>
</evidence>
<sequence length="115" mass="12003">MEEELGGSSVSGRFGCVVWLGFGYYGSVLVLTPVEFGSRFGFGFSSGGTDGGGIGGGYQSAQRVQVWVSSGSRQISVGLGSVQPSSSQRGVLSFGSVRYRLDSGFTSEFNTTRFG</sequence>
<dbReference type="Gramene" id="mRNA:HanXRQr2_Chr04g0160891">
    <property type="protein sequence ID" value="mRNA:HanXRQr2_Chr04g0160891"/>
    <property type="gene ID" value="HanXRQr2_Chr04g0160891"/>
</dbReference>
<protein>
    <submittedName>
        <fullName evidence="2">Uncharacterized protein</fullName>
    </submittedName>
</protein>
<reference evidence="1" key="3">
    <citation type="submission" date="2020-06" db="EMBL/GenBank/DDBJ databases">
        <title>Helianthus annuus Genome sequencing and assembly Release 2.</title>
        <authorList>
            <person name="Gouzy J."/>
            <person name="Langlade N."/>
            <person name="Munos S."/>
        </authorList>
    </citation>
    <scope>NUCLEOTIDE SEQUENCE</scope>
    <source>
        <tissue evidence="1">Leaves</tissue>
    </source>
</reference>
<dbReference type="EMBL" id="MNCJ02000319">
    <property type="protein sequence ID" value="KAF5809738.1"/>
    <property type="molecule type" value="Genomic_DNA"/>
</dbReference>
<name>A0A251UZ06_HELAN</name>
<dbReference type="EMBL" id="CM007893">
    <property type="protein sequence ID" value="OTG28253.1"/>
    <property type="molecule type" value="Genomic_DNA"/>
</dbReference>
<reference evidence="2" key="2">
    <citation type="submission" date="2017-02" db="EMBL/GenBank/DDBJ databases">
        <title>Sunflower complete genome.</title>
        <authorList>
            <person name="Langlade N."/>
            <person name="Munos S."/>
        </authorList>
    </citation>
    <scope>NUCLEOTIDE SEQUENCE [LARGE SCALE GENOMIC DNA]</scope>
    <source>
        <tissue evidence="2">Leaves</tissue>
    </source>
</reference>
<evidence type="ECO:0000313" key="2">
    <source>
        <dbReference type="EMBL" id="OTG28253.1"/>
    </source>
</evidence>
<proteinExistence type="predicted"/>
<dbReference type="InParanoid" id="A0A251UZ06"/>
<gene>
    <name evidence="2" type="ORF">HannXRQ_Chr04g0109171</name>
    <name evidence="1" type="ORF">HanXRQr2_Chr04g0160891</name>
</gene>
<evidence type="ECO:0000313" key="1">
    <source>
        <dbReference type="EMBL" id="KAF5809738.1"/>
    </source>
</evidence>
<keyword evidence="3" id="KW-1185">Reference proteome</keyword>
<dbReference type="AlphaFoldDB" id="A0A251UZ06"/>